<comment type="caution">
    <text evidence="1">The sequence shown here is derived from an EMBL/GenBank/DDBJ whole genome shotgun (WGS) entry which is preliminary data.</text>
</comment>
<accession>A0A8H4LTD5</accession>
<dbReference type="EMBL" id="JAAVMX010000008">
    <property type="protein sequence ID" value="KAF4504995.1"/>
    <property type="molecule type" value="Genomic_DNA"/>
</dbReference>
<proteinExistence type="predicted"/>
<keyword evidence="2" id="KW-1185">Reference proteome</keyword>
<sequence length="68" mass="7523">MLANYLSYPLYDKGTAYNADKGRIAIINDKDELITILKDNPAYDIALKPTPKADNAAPNAIELVTRLE</sequence>
<evidence type="ECO:0000313" key="2">
    <source>
        <dbReference type="Proteomes" id="UP000557566"/>
    </source>
</evidence>
<reference evidence="1 2" key="1">
    <citation type="journal article" date="2020" name="Genome Biol. Evol.">
        <title>A new high-quality draft genome assembly of the Chinese cordyceps Ophiocordyceps sinensis.</title>
        <authorList>
            <person name="Shu R."/>
            <person name="Zhang J."/>
            <person name="Meng Q."/>
            <person name="Zhang H."/>
            <person name="Zhou G."/>
            <person name="Li M."/>
            <person name="Wu P."/>
            <person name="Zhao Y."/>
            <person name="Chen C."/>
            <person name="Qin Q."/>
        </authorList>
    </citation>
    <scope>NUCLEOTIDE SEQUENCE [LARGE SCALE GENOMIC DNA]</scope>
    <source>
        <strain evidence="1 2">IOZ07</strain>
    </source>
</reference>
<evidence type="ECO:0000313" key="1">
    <source>
        <dbReference type="EMBL" id="KAF4504995.1"/>
    </source>
</evidence>
<dbReference type="Proteomes" id="UP000557566">
    <property type="component" value="Unassembled WGS sequence"/>
</dbReference>
<name>A0A8H4LTD5_9HYPO</name>
<protein>
    <submittedName>
        <fullName evidence="1">Uncharacterized protein</fullName>
    </submittedName>
</protein>
<dbReference type="AlphaFoldDB" id="A0A8H4LTD5"/>
<gene>
    <name evidence="1" type="ORF">G6O67_006994</name>
</gene>
<organism evidence="1 2">
    <name type="scientific">Ophiocordyceps sinensis</name>
    <dbReference type="NCBI Taxonomy" id="72228"/>
    <lineage>
        <taxon>Eukaryota</taxon>
        <taxon>Fungi</taxon>
        <taxon>Dikarya</taxon>
        <taxon>Ascomycota</taxon>
        <taxon>Pezizomycotina</taxon>
        <taxon>Sordariomycetes</taxon>
        <taxon>Hypocreomycetidae</taxon>
        <taxon>Hypocreales</taxon>
        <taxon>Ophiocordycipitaceae</taxon>
        <taxon>Ophiocordyceps</taxon>
    </lineage>
</organism>